<reference evidence="2 3" key="1">
    <citation type="submission" date="2023-08" db="EMBL/GenBank/DDBJ databases">
        <title>Genomic and mutational analysis of Pseudomonas syringae pv. tagetis EB037 pathogenicity on sunflower.</title>
        <authorList>
            <person name="Maul J.E."/>
        </authorList>
    </citation>
    <scope>NUCLEOTIDE SEQUENCE [LARGE SCALE GENOMIC DNA]</scope>
    <source>
        <strain evidence="2 3">EB037_T1</strain>
    </source>
</reference>
<dbReference type="EMBL" id="JAVCQK010000595">
    <property type="protein sequence ID" value="MFH7519249.1"/>
    <property type="molecule type" value="Genomic_DNA"/>
</dbReference>
<organism evidence="2 3">
    <name type="scientific">Pseudomonas syringae pv. tagetis</name>
    <dbReference type="NCBI Taxonomy" id="129140"/>
    <lineage>
        <taxon>Bacteria</taxon>
        <taxon>Pseudomonadati</taxon>
        <taxon>Pseudomonadota</taxon>
        <taxon>Gammaproteobacteria</taxon>
        <taxon>Pseudomonadales</taxon>
        <taxon>Pseudomonadaceae</taxon>
        <taxon>Pseudomonas</taxon>
    </lineage>
</organism>
<accession>A0ABW7NWV9</accession>
<dbReference type="Gene3D" id="3.30.70.100">
    <property type="match status" value="1"/>
</dbReference>
<evidence type="ECO:0000313" key="2">
    <source>
        <dbReference type="EMBL" id="MFH7519249.1"/>
    </source>
</evidence>
<proteinExistence type="predicted"/>
<name>A0ABW7NWV9_9PSED</name>
<dbReference type="InterPro" id="IPR011066">
    <property type="entry name" value="MscS_channel_C_sf"/>
</dbReference>
<feature type="non-terminal residue" evidence="2">
    <location>
        <position position="81"/>
    </location>
</feature>
<protein>
    <submittedName>
        <fullName evidence="2">Mechanosensitive ion channel family protein</fullName>
    </submittedName>
</protein>
<comment type="caution">
    <text evidence="2">The sequence shown here is derived from an EMBL/GenBank/DDBJ whole genome shotgun (WGS) entry which is preliminary data.</text>
</comment>
<feature type="domain" description="Mechanosensitive ion channel MscS C-terminal" evidence="1">
    <location>
        <begin position="23"/>
        <end position="70"/>
    </location>
</feature>
<dbReference type="SUPFAM" id="SSF82689">
    <property type="entry name" value="Mechanosensitive channel protein MscS (YggB), C-terminal domain"/>
    <property type="match status" value="1"/>
</dbReference>
<dbReference type="Proteomes" id="UP001610657">
    <property type="component" value="Unassembled WGS sequence"/>
</dbReference>
<sequence>IRELPIKVEAIINAQELARFERSHFRGVGETSLEFETVFIVLDHSYNVYMDVEQSINLKIMVAFAELDVRFAFPSRTVYVA</sequence>
<dbReference type="InterPro" id="IPR049278">
    <property type="entry name" value="MS_channel_C"/>
</dbReference>
<keyword evidence="3" id="KW-1185">Reference proteome</keyword>
<evidence type="ECO:0000313" key="3">
    <source>
        <dbReference type="Proteomes" id="UP001610657"/>
    </source>
</evidence>
<feature type="non-terminal residue" evidence="2">
    <location>
        <position position="1"/>
    </location>
</feature>
<evidence type="ECO:0000259" key="1">
    <source>
        <dbReference type="Pfam" id="PF21082"/>
    </source>
</evidence>
<dbReference type="Pfam" id="PF21082">
    <property type="entry name" value="MS_channel_3rd"/>
    <property type="match status" value="1"/>
</dbReference>
<gene>
    <name evidence="2" type="ORF">RA271_29535</name>
</gene>